<proteinExistence type="predicted"/>
<dbReference type="Gene3D" id="1.20.120.330">
    <property type="entry name" value="Nucleotidyltransferases domain 2"/>
    <property type="match status" value="1"/>
</dbReference>
<evidence type="ECO:0000313" key="2">
    <source>
        <dbReference type="EMBL" id="PSR26503.1"/>
    </source>
</evidence>
<gene>
    <name evidence="2" type="ORF">C7B46_19925</name>
</gene>
<dbReference type="InterPro" id="IPR007842">
    <property type="entry name" value="HEPN_dom"/>
</dbReference>
<accession>A0A2T2WWA3</accession>
<feature type="domain" description="HEPN" evidence="1">
    <location>
        <begin position="21"/>
        <end position="111"/>
    </location>
</feature>
<evidence type="ECO:0000259" key="1">
    <source>
        <dbReference type="Pfam" id="PF05168"/>
    </source>
</evidence>
<reference evidence="2 3" key="1">
    <citation type="journal article" date="2014" name="BMC Genomics">
        <title>Comparison of environmental and isolate Sulfobacillus genomes reveals diverse carbon, sulfur, nitrogen, and hydrogen metabolisms.</title>
        <authorList>
            <person name="Justice N.B."/>
            <person name="Norman A."/>
            <person name="Brown C.T."/>
            <person name="Singh A."/>
            <person name="Thomas B.C."/>
            <person name="Banfield J.F."/>
        </authorList>
    </citation>
    <scope>NUCLEOTIDE SEQUENCE [LARGE SCALE GENOMIC DNA]</scope>
    <source>
        <strain evidence="2">AMDSBA4</strain>
    </source>
</reference>
<organism evidence="2 3">
    <name type="scientific">Sulfobacillus benefaciens</name>
    <dbReference type="NCBI Taxonomy" id="453960"/>
    <lineage>
        <taxon>Bacteria</taxon>
        <taxon>Bacillati</taxon>
        <taxon>Bacillota</taxon>
        <taxon>Clostridia</taxon>
        <taxon>Eubacteriales</taxon>
        <taxon>Clostridiales Family XVII. Incertae Sedis</taxon>
        <taxon>Sulfobacillus</taxon>
    </lineage>
</organism>
<dbReference type="Pfam" id="PF05168">
    <property type="entry name" value="HEPN"/>
    <property type="match status" value="1"/>
</dbReference>
<dbReference type="EMBL" id="PXYW01000123">
    <property type="protein sequence ID" value="PSR26503.1"/>
    <property type="molecule type" value="Genomic_DNA"/>
</dbReference>
<sequence length="116" mass="13189">MFDWYDYWGLANQLVSEQENEAALRAAVSRAYYAAYHTARIYAQRQQDPPSDDHTQVVLWLKRTHGCGKIGKLLASLKRNRQDADYEAHLQVNIEAARAAIALAERIVKELNALSS</sequence>
<comment type="caution">
    <text evidence="2">The sequence shown here is derived from an EMBL/GenBank/DDBJ whole genome shotgun (WGS) entry which is preliminary data.</text>
</comment>
<evidence type="ECO:0000313" key="3">
    <source>
        <dbReference type="Proteomes" id="UP000242972"/>
    </source>
</evidence>
<name>A0A2T2WWA3_9FIRM</name>
<dbReference type="Proteomes" id="UP000242972">
    <property type="component" value="Unassembled WGS sequence"/>
</dbReference>
<protein>
    <recommendedName>
        <fullName evidence="1">HEPN domain-containing protein</fullName>
    </recommendedName>
</protein>
<dbReference type="AlphaFoldDB" id="A0A2T2WWA3"/>